<name>A0A1R2BHP7_9CILI</name>
<reference evidence="1 2" key="1">
    <citation type="submission" date="2016-11" db="EMBL/GenBank/DDBJ databases">
        <title>The macronuclear genome of Stentor coeruleus: a giant cell with tiny introns.</title>
        <authorList>
            <person name="Slabodnick M."/>
            <person name="Ruby J.G."/>
            <person name="Reiff S.B."/>
            <person name="Swart E.C."/>
            <person name="Gosai S."/>
            <person name="Prabakaran S."/>
            <person name="Witkowska E."/>
            <person name="Larue G.E."/>
            <person name="Fisher S."/>
            <person name="Freeman R.M."/>
            <person name="Gunawardena J."/>
            <person name="Chu W."/>
            <person name="Stover N.A."/>
            <person name="Gregory B.D."/>
            <person name="Nowacki M."/>
            <person name="Derisi J."/>
            <person name="Roy S.W."/>
            <person name="Marshall W.F."/>
            <person name="Sood P."/>
        </authorList>
    </citation>
    <scope>NUCLEOTIDE SEQUENCE [LARGE SCALE GENOMIC DNA]</scope>
    <source>
        <strain evidence="1">WM001</strain>
    </source>
</reference>
<accession>A0A1R2BHP7</accession>
<comment type="caution">
    <text evidence="1">The sequence shown here is derived from an EMBL/GenBank/DDBJ whole genome shotgun (WGS) entry which is preliminary data.</text>
</comment>
<dbReference type="InterPro" id="IPR018247">
    <property type="entry name" value="EF_Hand_1_Ca_BS"/>
</dbReference>
<dbReference type="AlphaFoldDB" id="A0A1R2BHP7"/>
<proteinExistence type="predicted"/>
<dbReference type="EMBL" id="MPUH01000642">
    <property type="protein sequence ID" value="OMJ76254.1"/>
    <property type="molecule type" value="Genomic_DNA"/>
</dbReference>
<sequence>MSSEDSVSVDHPQYFKNLFLVAGAWYTKTKTSHPKLSCGFTMVEPLINPVANALTYYAEPVLTKIDTGVSHIIQVSAGKLESVELTFSERKAFYKASMNTWVLQNHKNFSEFLESLKSNYPNNWKECIEGYALDFYNKSLNYKKPGEMINLAADLLSEGSDNIRGSLKNAWKTTRKAWKKTKLLKITEYYNKLKELVGDLWSDKVKENGEIFLSLSKLKEKIIINSTFSNDWKAKAINAADKTSILLLAGADELYFWSKSTFDKNYPRIYTALSIYVPYKIRLENLFKRLSKIDLEKIGALTWPEDMKKIINPVVCKIGLEGFTNKHWEKIDRDEDGVVTIKDLYSVMVVVVSGAYDMAKVKVKKLRC</sequence>
<dbReference type="PROSITE" id="PS00018">
    <property type="entry name" value="EF_HAND_1"/>
    <property type="match status" value="1"/>
</dbReference>
<dbReference type="OrthoDB" id="326335at2759"/>
<organism evidence="1 2">
    <name type="scientific">Stentor coeruleus</name>
    <dbReference type="NCBI Taxonomy" id="5963"/>
    <lineage>
        <taxon>Eukaryota</taxon>
        <taxon>Sar</taxon>
        <taxon>Alveolata</taxon>
        <taxon>Ciliophora</taxon>
        <taxon>Postciliodesmatophora</taxon>
        <taxon>Heterotrichea</taxon>
        <taxon>Heterotrichida</taxon>
        <taxon>Stentoridae</taxon>
        <taxon>Stentor</taxon>
    </lineage>
</organism>
<keyword evidence="2" id="KW-1185">Reference proteome</keyword>
<gene>
    <name evidence="1" type="ORF">SteCoe_24435</name>
</gene>
<evidence type="ECO:0000313" key="1">
    <source>
        <dbReference type="EMBL" id="OMJ76254.1"/>
    </source>
</evidence>
<evidence type="ECO:0008006" key="3">
    <source>
        <dbReference type="Google" id="ProtNLM"/>
    </source>
</evidence>
<evidence type="ECO:0000313" key="2">
    <source>
        <dbReference type="Proteomes" id="UP000187209"/>
    </source>
</evidence>
<dbReference type="Proteomes" id="UP000187209">
    <property type="component" value="Unassembled WGS sequence"/>
</dbReference>
<protein>
    <recommendedName>
        <fullName evidence="3">EF-hand domain-containing protein</fullName>
    </recommendedName>
</protein>